<feature type="compositionally biased region" description="Basic and acidic residues" evidence="6">
    <location>
        <begin position="508"/>
        <end position="518"/>
    </location>
</feature>
<dbReference type="EMBL" id="NESQ01000083">
    <property type="protein sequence ID" value="PUU79774.1"/>
    <property type="molecule type" value="Genomic_DNA"/>
</dbReference>
<name>A0A2T6ZWG2_TUBBO</name>
<feature type="transmembrane region" description="Helical" evidence="7">
    <location>
        <begin position="1211"/>
        <end position="1235"/>
    </location>
</feature>
<evidence type="ECO:0000256" key="7">
    <source>
        <dbReference type="SAM" id="Phobius"/>
    </source>
</evidence>
<feature type="compositionally biased region" description="Low complexity" evidence="6">
    <location>
        <begin position="613"/>
        <end position="625"/>
    </location>
</feature>
<keyword evidence="7" id="KW-0472">Membrane</keyword>
<feature type="compositionally biased region" description="Low complexity" evidence="6">
    <location>
        <begin position="213"/>
        <end position="226"/>
    </location>
</feature>
<dbReference type="Proteomes" id="UP000244722">
    <property type="component" value="Unassembled WGS sequence"/>
</dbReference>
<evidence type="ECO:0000256" key="4">
    <source>
        <dbReference type="PROSITE-ProRule" id="PRU00146"/>
    </source>
</evidence>
<feature type="region of interest" description="Disordered" evidence="6">
    <location>
        <begin position="370"/>
        <end position="547"/>
    </location>
</feature>
<dbReference type="SUPFAM" id="SSF57903">
    <property type="entry name" value="FYVE/PHD zinc finger"/>
    <property type="match status" value="1"/>
</dbReference>
<organism evidence="9 10">
    <name type="scientific">Tuber borchii</name>
    <name type="common">White truffle</name>
    <dbReference type="NCBI Taxonomy" id="42251"/>
    <lineage>
        <taxon>Eukaryota</taxon>
        <taxon>Fungi</taxon>
        <taxon>Dikarya</taxon>
        <taxon>Ascomycota</taxon>
        <taxon>Pezizomycotina</taxon>
        <taxon>Pezizomycetes</taxon>
        <taxon>Pezizales</taxon>
        <taxon>Tuberaceae</taxon>
        <taxon>Tuber</taxon>
    </lineage>
</organism>
<dbReference type="OrthoDB" id="5392262at2759"/>
<keyword evidence="5" id="KW-0175">Coiled coil</keyword>
<feature type="compositionally biased region" description="Polar residues" evidence="6">
    <location>
        <begin position="408"/>
        <end position="426"/>
    </location>
</feature>
<feature type="transmembrane region" description="Helical" evidence="7">
    <location>
        <begin position="1150"/>
        <end position="1168"/>
    </location>
</feature>
<feature type="compositionally biased region" description="Basic residues" evidence="6">
    <location>
        <begin position="801"/>
        <end position="811"/>
    </location>
</feature>
<keyword evidence="7" id="KW-1133">Transmembrane helix</keyword>
<feature type="region of interest" description="Disordered" evidence="6">
    <location>
        <begin position="801"/>
        <end position="834"/>
    </location>
</feature>
<evidence type="ECO:0000256" key="1">
    <source>
        <dbReference type="ARBA" id="ARBA00022723"/>
    </source>
</evidence>
<evidence type="ECO:0000256" key="6">
    <source>
        <dbReference type="SAM" id="MobiDB-lite"/>
    </source>
</evidence>
<gene>
    <name evidence="9" type="ORF">B9Z19DRAFT_797987</name>
</gene>
<keyword evidence="10" id="KW-1185">Reference proteome</keyword>
<reference evidence="9 10" key="1">
    <citation type="submission" date="2017-04" db="EMBL/GenBank/DDBJ databases">
        <title>Draft genome sequence of Tuber borchii Vittad., a whitish edible truffle.</title>
        <authorList>
            <consortium name="DOE Joint Genome Institute"/>
            <person name="Murat C."/>
            <person name="Kuo A."/>
            <person name="Barry K.W."/>
            <person name="Clum A."/>
            <person name="Dockter R.B."/>
            <person name="Fauchery L."/>
            <person name="Iotti M."/>
            <person name="Kohler A."/>
            <person name="Labutti K."/>
            <person name="Lindquist E.A."/>
            <person name="Lipzen A."/>
            <person name="Ohm R.A."/>
            <person name="Wang M."/>
            <person name="Grigoriev I.V."/>
            <person name="Zambonelli A."/>
            <person name="Martin F.M."/>
        </authorList>
    </citation>
    <scope>NUCLEOTIDE SEQUENCE [LARGE SCALE GENOMIC DNA]</scope>
    <source>
        <strain evidence="9 10">Tbo3840</strain>
    </source>
</reference>
<keyword evidence="2 4" id="KW-0863">Zinc-finger</keyword>
<evidence type="ECO:0000256" key="2">
    <source>
        <dbReference type="ARBA" id="ARBA00022771"/>
    </source>
</evidence>
<dbReference type="InterPro" id="IPR019787">
    <property type="entry name" value="Znf_PHD-finger"/>
</dbReference>
<feature type="region of interest" description="Disordered" evidence="6">
    <location>
        <begin position="75"/>
        <end position="119"/>
    </location>
</feature>
<feature type="compositionally biased region" description="Basic and acidic residues" evidence="6">
    <location>
        <begin position="600"/>
        <end position="612"/>
    </location>
</feature>
<evidence type="ECO:0000313" key="10">
    <source>
        <dbReference type="Proteomes" id="UP000244722"/>
    </source>
</evidence>
<feature type="region of interest" description="Disordered" evidence="6">
    <location>
        <begin position="887"/>
        <end position="961"/>
    </location>
</feature>
<evidence type="ECO:0000313" key="9">
    <source>
        <dbReference type="EMBL" id="PUU79774.1"/>
    </source>
</evidence>
<keyword evidence="7" id="KW-0812">Transmembrane</keyword>
<dbReference type="SMART" id="SM00249">
    <property type="entry name" value="PHD"/>
    <property type="match status" value="1"/>
</dbReference>
<feature type="region of interest" description="Disordered" evidence="6">
    <location>
        <begin position="600"/>
        <end position="678"/>
    </location>
</feature>
<feature type="domain" description="PHD-type" evidence="8">
    <location>
        <begin position="120"/>
        <end position="178"/>
    </location>
</feature>
<protein>
    <recommendedName>
        <fullName evidence="8">PHD-type domain-containing protein</fullName>
    </recommendedName>
</protein>
<dbReference type="InterPro" id="IPR001965">
    <property type="entry name" value="Znf_PHD"/>
</dbReference>
<sequence length="1238" mass="136615">MQPNGNANASQDDTLREFGTQPQHTTTVAYQTPTPPFGYSSSKPYDHQYTISDSNQIRSEFVSPGDNSYEIPGIPHTSSAVQRHGNASPVSATSAMSISSGRSPRSVFSNNKSGTGPRKGPICIKCQKPECAPIDLIVSCSRCLENYHTSCHNPTISVTRGVINVDSSIWKCQRCCATRLTNPGKRSRRQSVSPTRSRPRKIPRLSANASDASSGRSTSLSKGSTRMTFSPAELQEDGTTRNRNNHSRDSKHQPSMGGVLDPHGAGMSESLRNDEITSQWNSLVAAATPGDREGNFAHRTGDGIGSTRPIGAGGQRTLQYNSRDCPSEFSAGVERRFDVPELTYYSDGMSRSANVFSGSRKLAVVIDNRSRSGSASTNGYQGEGWNHTPPAAKDPRDDVVPIPHSKLRQTLNSPNPQEFSQPSADQSPFLEGANGSTLRRRLKRPRFTPEVPDSQEHERDLIGQQARGRVAEDLRHARLQGRPNRNYPFDTRNNEEPPRSRPSSSSHKGKETVERLTTERTGVPSPHYSPPPPDAGANGSLSHRHNETDHLASGLPVVQTRSSSVDTVVSCRRCGSDIATFNSKRADICSSCARREHCRGSDLTDATSREPSHSTAPSHHSPAPSCLRLRIDRKNDPRSRHSSSLSAAGLPDNRSNTTPNSDSLPSDISRGCTPQELPPVGVFLTAKQRVIEKYQMKFPEITTGGLPSQPIKETAIRGQKARKVIDPPKPKVTTTAERLKTTVPLKKNRINAATLVQAATRVDARKSINGSTLPDILSATEPPKHNARMTVMSISQLKKPARKGPAIKHARGSISRVLVTDDSSSESDHGGKLRALEKRLQDQKGYTKNQAEKAAKLQVKLQESEKEKAALQEKLKAFLALGNHAANERPALGNDNPQPEAIAKPLPTQRSSQQEPPKKKALKRLVRWEEAHSDLSTPQEDPQTEPGAEDDKPDTGKKTFRYGSMRDFYSGSKFCGEDPWAYPTTLEQPEPDPSTFRKRGWRKTVYRPFDQGRLMKVHLHRLTSHNRPPLTMTIEENPLDDDDEFASTPNTPINTRVDKPENERGPIGVPRAISFDEFMGLPENMVPTVKDGCLGFRSGIIVSLTIFLSYKTLSGKPLLIVYRILALEDLRGMHRTTGFELQGILNLPNVYFEHILIPFSISLLSFVFFRDPTASHPLIPLHLLLLYNNLRARKSKGGSYTTYTRVHLPSCFFYLLFFSSIFCLLYTQSSVFTFICIA</sequence>
<dbReference type="InterPro" id="IPR013083">
    <property type="entry name" value="Znf_RING/FYVE/PHD"/>
</dbReference>
<dbReference type="InterPro" id="IPR011011">
    <property type="entry name" value="Znf_FYVE_PHD"/>
</dbReference>
<proteinExistence type="predicted"/>
<feature type="region of interest" description="Disordered" evidence="6">
    <location>
        <begin position="183"/>
        <end position="269"/>
    </location>
</feature>
<keyword evidence="3" id="KW-0862">Zinc</keyword>
<accession>A0A2T6ZWG2</accession>
<evidence type="ECO:0000256" key="3">
    <source>
        <dbReference type="ARBA" id="ARBA00022833"/>
    </source>
</evidence>
<keyword evidence="1" id="KW-0479">Metal-binding</keyword>
<feature type="region of interest" description="Disordered" evidence="6">
    <location>
        <begin position="1"/>
        <end position="47"/>
    </location>
</feature>
<dbReference type="AlphaFoldDB" id="A0A2T6ZWG2"/>
<feature type="compositionally biased region" description="Polar residues" evidence="6">
    <location>
        <begin position="1"/>
        <end position="12"/>
    </location>
</feature>
<dbReference type="PROSITE" id="PS50016">
    <property type="entry name" value="ZF_PHD_2"/>
    <property type="match status" value="1"/>
</dbReference>
<dbReference type="Gene3D" id="3.30.40.10">
    <property type="entry name" value="Zinc/RING finger domain, C3HC4 (zinc finger)"/>
    <property type="match status" value="1"/>
</dbReference>
<feature type="compositionally biased region" description="Polar residues" evidence="6">
    <location>
        <begin position="20"/>
        <end position="32"/>
    </location>
</feature>
<feature type="compositionally biased region" description="Basic and acidic residues" evidence="6">
    <location>
        <begin position="629"/>
        <end position="639"/>
    </location>
</feature>
<dbReference type="GO" id="GO:0008270">
    <property type="term" value="F:zinc ion binding"/>
    <property type="evidence" value="ECO:0007669"/>
    <property type="project" value="UniProtKB-KW"/>
</dbReference>
<feature type="compositionally biased region" description="Polar residues" evidence="6">
    <location>
        <begin position="371"/>
        <end position="380"/>
    </location>
</feature>
<feature type="compositionally biased region" description="Polar residues" evidence="6">
    <location>
        <begin position="88"/>
        <end position="114"/>
    </location>
</feature>
<feature type="compositionally biased region" description="Polar residues" evidence="6">
    <location>
        <begin position="653"/>
        <end position="666"/>
    </location>
</feature>
<evidence type="ECO:0000259" key="8">
    <source>
        <dbReference type="PROSITE" id="PS50016"/>
    </source>
</evidence>
<feature type="coiled-coil region" evidence="5">
    <location>
        <begin position="847"/>
        <end position="881"/>
    </location>
</feature>
<evidence type="ECO:0000256" key="5">
    <source>
        <dbReference type="SAM" id="Coils"/>
    </source>
</evidence>
<comment type="caution">
    <text evidence="9">The sequence shown here is derived from an EMBL/GenBank/DDBJ whole genome shotgun (WGS) entry which is preliminary data.</text>
</comment>